<reference evidence="1 2" key="1">
    <citation type="submission" date="2010-11" db="EMBL/GenBank/DDBJ databases">
        <authorList>
            <person name="Durkin A.S."/>
            <person name="Madupu R."/>
            <person name="Torralba M."/>
            <person name="Gillis M."/>
            <person name="Methe B."/>
            <person name="Sutton G."/>
            <person name="Nelson K.E."/>
        </authorList>
    </citation>
    <scope>NUCLEOTIDE SEQUENCE [LARGE SCALE GENOMIC DNA]</scope>
    <source>
        <strain evidence="1 2">UPII 345-E</strain>
    </source>
</reference>
<dbReference type="AlphaFoldDB" id="E4L914"/>
<protein>
    <submittedName>
        <fullName evidence="1">Uncharacterized protein</fullName>
    </submittedName>
</protein>
<organism evidence="1 2">
    <name type="scientific">Dialister micraerophilus UPII 345-E</name>
    <dbReference type="NCBI Taxonomy" id="910314"/>
    <lineage>
        <taxon>Bacteria</taxon>
        <taxon>Bacillati</taxon>
        <taxon>Bacillota</taxon>
        <taxon>Negativicutes</taxon>
        <taxon>Veillonellales</taxon>
        <taxon>Veillonellaceae</taxon>
        <taxon>Dialister</taxon>
    </lineage>
</organism>
<dbReference type="Gene3D" id="3.90.100.10">
    <property type="entry name" value="Orn/Lys/Arg decarboxylase, C-terminal domain"/>
    <property type="match status" value="1"/>
</dbReference>
<gene>
    <name evidence="1" type="ORF">HMPREF9220_1238</name>
</gene>
<sequence length="39" mass="4493">MLPGFAPEIQGVYVQMGEDGKKHAYGYVLKKEYEKNFVK</sequence>
<evidence type="ECO:0000313" key="2">
    <source>
        <dbReference type="Proteomes" id="UP000004594"/>
    </source>
</evidence>
<dbReference type="EMBL" id="AENT01000018">
    <property type="protein sequence ID" value="EFR42722.1"/>
    <property type="molecule type" value="Genomic_DNA"/>
</dbReference>
<proteinExistence type="predicted"/>
<accession>E4L914</accession>
<dbReference type="Proteomes" id="UP000004594">
    <property type="component" value="Unassembled WGS sequence"/>
</dbReference>
<comment type="caution">
    <text evidence="1">The sequence shown here is derived from an EMBL/GenBank/DDBJ whole genome shotgun (WGS) entry which is preliminary data.</text>
</comment>
<name>E4L914_9FIRM</name>
<evidence type="ECO:0000313" key="1">
    <source>
        <dbReference type="EMBL" id="EFR42722.1"/>
    </source>
</evidence>